<evidence type="ECO:0000313" key="1">
    <source>
        <dbReference type="EMBL" id="ABG30276.1"/>
    </source>
</evidence>
<gene>
    <name evidence="1" type="ordered locus">RD1_0571</name>
</gene>
<evidence type="ECO:0000313" key="2">
    <source>
        <dbReference type="Proteomes" id="UP000007029"/>
    </source>
</evidence>
<dbReference type="HOGENOM" id="CLU_079350_0_0_5"/>
<dbReference type="RefSeq" id="WP_011566898.1">
    <property type="nucleotide sequence ID" value="NC_008209.1"/>
</dbReference>
<evidence type="ECO:0008006" key="3">
    <source>
        <dbReference type="Google" id="ProtNLM"/>
    </source>
</evidence>
<proteinExistence type="predicted"/>
<dbReference type="Proteomes" id="UP000007029">
    <property type="component" value="Chromosome"/>
</dbReference>
<dbReference type="EMBL" id="CP000362">
    <property type="protein sequence ID" value="ABG30276.1"/>
    <property type="molecule type" value="Genomic_DNA"/>
</dbReference>
<dbReference type="InterPro" id="IPR014985">
    <property type="entry name" value="WbqC"/>
</dbReference>
<name>Q16CL7_ROSDO</name>
<dbReference type="STRING" id="375451.RD1_0571"/>
<dbReference type="eggNOG" id="COG0224">
    <property type="taxonomic scope" value="Bacteria"/>
</dbReference>
<dbReference type="KEGG" id="rde:RD1_0571"/>
<sequence length="232" mass="27145">MPKSVAILQSNYIPWKGYFDLIRKVDLFIFYDDLQYTKNDWRNRNKIKTPMGARWLTIPCGSSWNRLINEVRVDNASWQKKHFDTLKQHYAAAPYWKTYAPFLEEVYLGENWEYLSDLNQTVIKRISQAFLGITTEFDNSERYHLTASKGERVLQLLERVGATHYVSGPAAKSYLVEDEFVTRGITLEFMDYAGYPKYPQLYPPFEPAVTILDMLLNLGPATLEYMQPADKR</sequence>
<dbReference type="Pfam" id="PF08889">
    <property type="entry name" value="WbqC"/>
    <property type="match status" value="1"/>
</dbReference>
<reference evidence="1 2" key="1">
    <citation type="journal article" date="2007" name="J. Bacteriol.">
        <title>The complete genome sequence of Roseobacter denitrificans reveals a mixotrophic rather than photosynthetic metabolism.</title>
        <authorList>
            <person name="Swingley W.D."/>
            <person name="Sadekar S."/>
            <person name="Mastrian S.D."/>
            <person name="Matthies H.J."/>
            <person name="Hao J."/>
            <person name="Ramos H."/>
            <person name="Acharya C.R."/>
            <person name="Conrad A.L."/>
            <person name="Taylor H.L."/>
            <person name="Dejesa L.C."/>
            <person name="Shah M.K."/>
            <person name="O'huallachain M.E."/>
            <person name="Lince M.T."/>
            <person name="Blankenship R.E."/>
            <person name="Beatty J.T."/>
            <person name="Touchman J.W."/>
        </authorList>
    </citation>
    <scope>NUCLEOTIDE SEQUENCE [LARGE SCALE GENOMIC DNA]</scope>
    <source>
        <strain evidence="2">ATCC 33942 / OCh 114</strain>
    </source>
</reference>
<organism evidence="1 2">
    <name type="scientific">Roseobacter denitrificans (strain ATCC 33942 / OCh 114)</name>
    <name type="common">Erythrobacter sp. (strain OCh 114)</name>
    <name type="synonym">Roseobacter denitrificans</name>
    <dbReference type="NCBI Taxonomy" id="375451"/>
    <lineage>
        <taxon>Bacteria</taxon>
        <taxon>Pseudomonadati</taxon>
        <taxon>Pseudomonadota</taxon>
        <taxon>Alphaproteobacteria</taxon>
        <taxon>Rhodobacterales</taxon>
        <taxon>Roseobacteraceae</taxon>
        <taxon>Roseobacter</taxon>
    </lineage>
</organism>
<accession>Q16CL7</accession>
<dbReference type="OrthoDB" id="3611744at2"/>
<keyword evidence="2" id="KW-1185">Reference proteome</keyword>
<protein>
    <recommendedName>
        <fullName evidence="3">WbqC-like protein</fullName>
    </recommendedName>
</protein>
<dbReference type="AlphaFoldDB" id="Q16CL7"/>